<accession>A0A090MCU3</accession>
<comment type="caution">
    <text evidence="1">The sequence shown here is derived from an EMBL/GenBank/DDBJ whole genome shotgun (WGS) entry which is preliminary data.</text>
</comment>
<evidence type="ECO:0000313" key="1">
    <source>
        <dbReference type="EMBL" id="CEG04914.1"/>
    </source>
</evidence>
<dbReference type="AlphaFoldDB" id="A0A090MCU3"/>
<organism evidence="1">
    <name type="scientific">Fusarium clavum</name>
    <dbReference type="NCBI Taxonomy" id="2594811"/>
    <lineage>
        <taxon>Eukaryota</taxon>
        <taxon>Fungi</taxon>
        <taxon>Dikarya</taxon>
        <taxon>Ascomycota</taxon>
        <taxon>Pezizomycotina</taxon>
        <taxon>Sordariomycetes</taxon>
        <taxon>Hypocreomycetidae</taxon>
        <taxon>Hypocreales</taxon>
        <taxon>Nectriaceae</taxon>
        <taxon>Fusarium</taxon>
        <taxon>Fusarium incarnatum-equiseti species complex</taxon>
    </lineage>
</organism>
<dbReference type="EMBL" id="CBMI010002401">
    <property type="protein sequence ID" value="CEG04914.1"/>
    <property type="molecule type" value="Genomic_DNA"/>
</dbReference>
<name>A0A090MCU3_9HYPO</name>
<sequence>MSQGIQIEILGGSFRARRLKTRGELVQRLGEYCLLFPSFFPFPAYSGAAPIVIKIKVNEYFTDQLLWEIVEAAQFDGCGLNLLAKE</sequence>
<reference evidence="1" key="1">
    <citation type="submission" date="2013-05" db="EMBL/GenBank/DDBJ databases">
        <title>Draft genome sequences of six wheat associated Fusarium spp. isolates.</title>
        <authorList>
            <person name="Moolhuijzen P.M."/>
            <person name="Manners J.M."/>
            <person name="Wilcox S."/>
            <person name="Bellgard M.I."/>
            <person name="Gardiner D.M."/>
        </authorList>
    </citation>
    <scope>NUCLEOTIDE SEQUENCE</scope>
    <source>
        <strain evidence="1">CS3069</strain>
    </source>
</reference>
<gene>
    <name evidence="1" type="ORF">BN850_0082230</name>
</gene>
<proteinExistence type="predicted"/>
<protein>
    <submittedName>
        <fullName evidence="1">WGS project CBMI000000000 data, contig CS3069_c002403</fullName>
    </submittedName>
</protein>